<evidence type="ECO:0000256" key="3">
    <source>
        <dbReference type="ARBA" id="ARBA00022664"/>
    </source>
</evidence>
<dbReference type="PANTHER" id="PTHR46010:SF1">
    <property type="entry name" value="PROTEIN IWS1 HOMOLOG"/>
    <property type="match status" value="1"/>
</dbReference>
<dbReference type="InterPro" id="IPR018866">
    <property type="entry name" value="Znf-4CXXC_R1"/>
</dbReference>
<dbReference type="InterPro" id="IPR017923">
    <property type="entry name" value="TFIIS_N"/>
</dbReference>
<feature type="compositionally biased region" description="Low complexity" evidence="11">
    <location>
        <begin position="339"/>
        <end position="359"/>
    </location>
</feature>
<organism evidence="12">
    <name type="scientific">Magallana gigas</name>
    <name type="common">Pacific oyster</name>
    <name type="synonym">Crassostrea gigas</name>
    <dbReference type="NCBI Taxonomy" id="29159"/>
    <lineage>
        <taxon>Eukaryota</taxon>
        <taxon>Metazoa</taxon>
        <taxon>Spiralia</taxon>
        <taxon>Lophotrochozoa</taxon>
        <taxon>Mollusca</taxon>
        <taxon>Bivalvia</taxon>
        <taxon>Autobranchia</taxon>
        <taxon>Pteriomorphia</taxon>
        <taxon>Ostreida</taxon>
        <taxon>Ostreoidea</taxon>
        <taxon>Ostreidae</taxon>
        <taxon>Magallana</taxon>
    </lineage>
</organism>
<dbReference type="FunFam" id="1.20.930.10:FF:000001">
    <property type="entry name" value="IWS1, SUPT6H interacting protein"/>
    <property type="match status" value="1"/>
</dbReference>
<dbReference type="Pfam" id="PF08711">
    <property type="entry name" value="Med26"/>
    <property type="match status" value="1"/>
</dbReference>
<evidence type="ECO:0000256" key="2">
    <source>
        <dbReference type="ARBA" id="ARBA00022448"/>
    </source>
</evidence>
<evidence type="ECO:0000256" key="5">
    <source>
        <dbReference type="ARBA" id="ARBA00023015"/>
    </source>
</evidence>
<dbReference type="EMBL" id="JH817075">
    <property type="protein sequence ID" value="EKC39844.1"/>
    <property type="molecule type" value="Genomic_DNA"/>
</dbReference>
<dbReference type="HOGENOM" id="CLU_344611_0_0_1"/>
<evidence type="ECO:0000256" key="9">
    <source>
        <dbReference type="ARBA" id="ARBA00037992"/>
    </source>
</evidence>
<protein>
    <submittedName>
        <fullName evidence="12">IWS1-like protein</fullName>
    </submittedName>
</protein>
<reference evidence="12" key="1">
    <citation type="journal article" date="2012" name="Nature">
        <title>The oyster genome reveals stress adaptation and complexity of shell formation.</title>
        <authorList>
            <person name="Zhang G."/>
            <person name="Fang X."/>
            <person name="Guo X."/>
            <person name="Li L."/>
            <person name="Luo R."/>
            <person name="Xu F."/>
            <person name="Yang P."/>
            <person name="Zhang L."/>
            <person name="Wang X."/>
            <person name="Qi H."/>
            <person name="Xiong Z."/>
            <person name="Que H."/>
            <person name="Xie Y."/>
            <person name="Holland P.W."/>
            <person name="Paps J."/>
            <person name="Zhu Y."/>
            <person name="Wu F."/>
            <person name="Chen Y."/>
            <person name="Wang J."/>
            <person name="Peng C."/>
            <person name="Meng J."/>
            <person name="Yang L."/>
            <person name="Liu J."/>
            <person name="Wen B."/>
            <person name="Zhang N."/>
            <person name="Huang Z."/>
            <person name="Zhu Q."/>
            <person name="Feng Y."/>
            <person name="Mount A."/>
            <person name="Hedgecock D."/>
            <person name="Xu Z."/>
            <person name="Liu Y."/>
            <person name="Domazet-Loso T."/>
            <person name="Du Y."/>
            <person name="Sun X."/>
            <person name="Zhang S."/>
            <person name="Liu B."/>
            <person name="Cheng P."/>
            <person name="Jiang X."/>
            <person name="Li J."/>
            <person name="Fan D."/>
            <person name="Wang W."/>
            <person name="Fu W."/>
            <person name="Wang T."/>
            <person name="Wang B."/>
            <person name="Zhang J."/>
            <person name="Peng Z."/>
            <person name="Li Y."/>
            <person name="Li N."/>
            <person name="Wang J."/>
            <person name="Chen M."/>
            <person name="He Y."/>
            <person name="Tan F."/>
            <person name="Song X."/>
            <person name="Zheng Q."/>
            <person name="Huang R."/>
            <person name="Yang H."/>
            <person name="Du X."/>
            <person name="Chen L."/>
            <person name="Yang M."/>
            <person name="Gaffney P.M."/>
            <person name="Wang S."/>
            <person name="Luo L."/>
            <person name="She Z."/>
            <person name="Ming Y."/>
            <person name="Huang W."/>
            <person name="Zhang S."/>
            <person name="Huang B."/>
            <person name="Zhang Y."/>
            <person name="Qu T."/>
            <person name="Ni P."/>
            <person name="Miao G."/>
            <person name="Wang J."/>
            <person name="Wang Q."/>
            <person name="Steinberg C.E."/>
            <person name="Wang H."/>
            <person name="Li N."/>
            <person name="Qian L."/>
            <person name="Zhang G."/>
            <person name="Li Y."/>
            <person name="Yang H."/>
            <person name="Liu X."/>
            <person name="Wang J."/>
            <person name="Yin Y."/>
            <person name="Wang J."/>
        </authorList>
    </citation>
    <scope>NUCLEOTIDE SEQUENCE [LARGE SCALE GENOMIC DNA]</scope>
    <source>
        <strain evidence="12">05x7-T-G4-1.051#20</strain>
    </source>
</reference>
<evidence type="ECO:0000256" key="6">
    <source>
        <dbReference type="ARBA" id="ARBA00023163"/>
    </source>
</evidence>
<keyword evidence="3" id="KW-0507">mRNA processing</keyword>
<feature type="region of interest" description="Disordered" evidence="11">
    <location>
        <begin position="771"/>
        <end position="790"/>
    </location>
</feature>
<keyword evidence="5" id="KW-0805">Transcription regulation</keyword>
<keyword evidence="2" id="KW-0813">Transport</keyword>
<feature type="compositionally biased region" description="Basic residues" evidence="11">
    <location>
        <begin position="494"/>
        <end position="503"/>
    </location>
</feature>
<proteinExistence type="inferred from homology"/>
<dbReference type="InParanoid" id="K1R853"/>
<feature type="compositionally biased region" description="Acidic residues" evidence="11">
    <location>
        <begin position="327"/>
        <end position="338"/>
    </location>
</feature>
<dbReference type="GO" id="GO:0005634">
    <property type="term" value="C:nucleus"/>
    <property type="evidence" value="ECO:0007669"/>
    <property type="project" value="UniProtKB-SubCell"/>
</dbReference>
<dbReference type="InterPro" id="IPR051037">
    <property type="entry name" value="RNAPII_TF_IWS1"/>
</dbReference>
<dbReference type="GO" id="GO:0006397">
    <property type="term" value="P:mRNA processing"/>
    <property type="evidence" value="ECO:0007669"/>
    <property type="project" value="UniProtKB-KW"/>
</dbReference>
<dbReference type="AlphaFoldDB" id="K1R853"/>
<feature type="region of interest" description="Disordered" evidence="11">
    <location>
        <begin position="721"/>
        <end position="741"/>
    </location>
</feature>
<evidence type="ECO:0000256" key="8">
    <source>
        <dbReference type="ARBA" id="ARBA00023242"/>
    </source>
</evidence>
<evidence type="ECO:0000256" key="7">
    <source>
        <dbReference type="ARBA" id="ARBA00023187"/>
    </source>
</evidence>
<name>K1R853_MAGGI</name>
<dbReference type="Pfam" id="PF10497">
    <property type="entry name" value="zf-4CXXC_R1"/>
    <property type="match status" value="1"/>
</dbReference>
<dbReference type="InterPro" id="IPR035441">
    <property type="entry name" value="TFIIS/LEDGF_dom_sf"/>
</dbReference>
<comment type="subcellular location">
    <subcellularLocation>
        <location evidence="1 10">Nucleus</location>
    </subcellularLocation>
</comment>
<comment type="similarity">
    <text evidence="9">Belongs to the IWS1 family.</text>
</comment>
<feature type="compositionally biased region" description="Basic and acidic residues" evidence="11">
    <location>
        <begin position="93"/>
        <end position="107"/>
    </location>
</feature>
<feature type="region of interest" description="Disordered" evidence="11">
    <location>
        <begin position="494"/>
        <end position="538"/>
    </location>
</feature>
<feature type="compositionally biased region" description="Basic and acidic residues" evidence="11">
    <location>
        <begin position="721"/>
        <end position="731"/>
    </location>
</feature>
<dbReference type="PANTHER" id="PTHR46010">
    <property type="entry name" value="PROTEIN IWS1 HOMOLOG"/>
    <property type="match status" value="1"/>
</dbReference>
<evidence type="ECO:0000256" key="1">
    <source>
        <dbReference type="ARBA" id="ARBA00004123"/>
    </source>
</evidence>
<dbReference type="Gene3D" id="1.20.930.10">
    <property type="entry name" value="Conserved domain common to transcription factors TFIIS, elongin A, CRSP70"/>
    <property type="match status" value="1"/>
</dbReference>
<accession>K1R853</accession>
<sequence>MNYWINTCTMLTMRPLERSITHGSGFLTVYLTIMDVRAKNLEDNQVILEKLMADVKWHPELKKIIPRTKMPKYKHRKSETLGPIRRNPSRRARVGDKTDPRNPRRYSDPVMDLDSSPTNRLQVRFGFFKKSSSLETERDSEDERDEPYDEEEFVKPRISNHTKSFQIDTRSADEITDDDLALVADGVSDKRYDSIYGTSCHQCRQKTNDMKTICRSGACFGVRGQNWHCPPCRGICNCSFCRKKQGKSCTGIMIHMARFHGFDSVKDYLQSSSGSGGSTPVMDEPTYHEEESQEGMDVEKAGSDIGSPRNRDAEMDDDYVSDGGEVEREEVERDDDEGPASPASGPASPDGSNPASPAGPLSPTESDGPRSPNDYGPASPEPEGPASPTVGVPPGLMKKDLCLHPHLQLTAQHHLKTRGQHLQKGVVLPPLMDQDPQNHPDPTGVEVSHHSVVRVDLQPEAEVVHLELIADIFGSSDEDEEFEGFEEADVEAAKKKKEKKKGKESKAVVSDDEDGAGVTGQVENQEVVPDISSDEEGVNKDDIVSDFDLMLMRKKEEMRKRKKRRRDVDIINDNDDLIADMIVKMKEAAEDDRELNMRKKPAITKLKMLGHVVSQLKKADLHSAFLDCGVLSAMTEWLAPLPDKSLPHLQIREQFLRILHEFPAISQEGLKASGIGKAVMYLYKHPRETKLNKDRAGKLINEWSRPIFNLTSNFKMLSKQEREERDYEQLPKKRRVSAEGMTPRRDINNALAGEDKVPMPSHKDYVVRPKWGVDEGQQGKSSGKKAPTRYDKHVRAFAEKKKFSKAQRAVTISIEGRNMAL</sequence>
<feature type="region of interest" description="Disordered" evidence="11">
    <location>
        <begin position="68"/>
        <end position="117"/>
    </location>
</feature>
<gene>
    <name evidence="12" type="ORF">CGI_10003616</name>
</gene>
<evidence type="ECO:0000256" key="4">
    <source>
        <dbReference type="ARBA" id="ARBA00022816"/>
    </source>
</evidence>
<keyword evidence="7" id="KW-0508">mRNA splicing</keyword>
<dbReference type="PROSITE" id="PS51319">
    <property type="entry name" value="TFIIS_N"/>
    <property type="match status" value="1"/>
</dbReference>
<evidence type="ECO:0000256" key="10">
    <source>
        <dbReference type="PROSITE-ProRule" id="PRU00649"/>
    </source>
</evidence>
<evidence type="ECO:0000256" key="11">
    <source>
        <dbReference type="SAM" id="MobiDB-lite"/>
    </source>
</evidence>
<evidence type="ECO:0000313" key="12">
    <source>
        <dbReference type="EMBL" id="EKC39844.1"/>
    </source>
</evidence>
<keyword evidence="4" id="KW-0509">mRNA transport</keyword>
<feature type="region of interest" description="Disordered" evidence="11">
    <location>
        <begin position="269"/>
        <end position="397"/>
    </location>
</feature>
<feature type="compositionally biased region" description="Basic residues" evidence="11">
    <location>
        <begin position="68"/>
        <end position="77"/>
    </location>
</feature>
<dbReference type="GO" id="GO:0008380">
    <property type="term" value="P:RNA splicing"/>
    <property type="evidence" value="ECO:0007669"/>
    <property type="project" value="UniProtKB-KW"/>
</dbReference>
<dbReference type="GO" id="GO:0016973">
    <property type="term" value="P:poly(A)+ mRNA export from nucleus"/>
    <property type="evidence" value="ECO:0007669"/>
    <property type="project" value="TreeGrafter"/>
</dbReference>
<keyword evidence="6" id="KW-0804">Transcription</keyword>
<keyword evidence="8 10" id="KW-0539">Nucleus</keyword>